<sequence length="477" mass="53401">MNAWTGCFDPDSMVEGLDDGVSQVLKPSTLMVGSHNSSAENLKLSTEELSYQYSNTRREEPASAAMELQLQNQRMAFNTHLMKDSSDQPVAFPSSSFPNSFISFMNPTHTTPLSDLQRTDTLDASHRRFGTEVERRREMQDKYQTLRNLIPNPNPTKYDRASVIGDAVEYVKELLQTVNELKILVEKKRRAREMSKGHNEEDSIENKGHKHESSSVMEPLGDPDDQSNNGSLRNSWIQRKSKDTGVDVTIVGDEVTIKLVQRKNLNCLLSVSKVLDELQLDLYHVAGGHNNDHYSFLFKTKIYEGSSVEASALADKLIEMPLDPLPFSNSIQLTEVPVKVNIDKCQIPGTVLDSNQGGLKVVDVIDDGKPGWNMKEKGLLFSVLKLIVVFALALSTTTTAVGIIMSAFLLIFIDYVGKRLVCLLKPWFLAFPPILRACSLFGGVRRYSKKRWINAEEYQSVSDSCELIGCLEFNSPV</sequence>
<evidence type="ECO:0000313" key="2">
    <source>
        <dbReference type="Proteomes" id="UP000091857"/>
    </source>
</evidence>
<dbReference type="Proteomes" id="UP000091857">
    <property type="component" value="Chromosome 7"/>
</dbReference>
<comment type="caution">
    <text evidence="1">The sequence shown here is derived from an EMBL/GenBank/DDBJ whole genome shotgun (WGS) entry which is preliminary data.</text>
</comment>
<name>A0ACB7HE30_MANES</name>
<gene>
    <name evidence="1" type="ORF">MANES_07G013050v8</name>
</gene>
<evidence type="ECO:0000313" key="1">
    <source>
        <dbReference type="EMBL" id="KAG8650204.1"/>
    </source>
</evidence>
<reference evidence="2" key="1">
    <citation type="journal article" date="2016" name="Nat. Biotechnol.">
        <title>Sequencing wild and cultivated cassava and related species reveals extensive interspecific hybridization and genetic diversity.</title>
        <authorList>
            <person name="Bredeson J.V."/>
            <person name="Lyons J.B."/>
            <person name="Prochnik S.E."/>
            <person name="Wu G.A."/>
            <person name="Ha C.M."/>
            <person name="Edsinger-Gonzales E."/>
            <person name="Grimwood J."/>
            <person name="Schmutz J."/>
            <person name="Rabbi I.Y."/>
            <person name="Egesi C."/>
            <person name="Nauluvula P."/>
            <person name="Lebot V."/>
            <person name="Ndunguru J."/>
            <person name="Mkamilo G."/>
            <person name="Bart R.S."/>
            <person name="Setter T.L."/>
            <person name="Gleadow R.M."/>
            <person name="Kulakow P."/>
            <person name="Ferguson M.E."/>
            <person name="Rounsley S."/>
            <person name="Rokhsar D.S."/>
        </authorList>
    </citation>
    <scope>NUCLEOTIDE SEQUENCE [LARGE SCALE GENOMIC DNA]</scope>
    <source>
        <strain evidence="2">cv. AM560-2</strain>
    </source>
</reference>
<organism evidence="1 2">
    <name type="scientific">Manihot esculenta</name>
    <name type="common">Cassava</name>
    <name type="synonym">Jatropha manihot</name>
    <dbReference type="NCBI Taxonomy" id="3983"/>
    <lineage>
        <taxon>Eukaryota</taxon>
        <taxon>Viridiplantae</taxon>
        <taxon>Streptophyta</taxon>
        <taxon>Embryophyta</taxon>
        <taxon>Tracheophyta</taxon>
        <taxon>Spermatophyta</taxon>
        <taxon>Magnoliopsida</taxon>
        <taxon>eudicotyledons</taxon>
        <taxon>Gunneridae</taxon>
        <taxon>Pentapetalae</taxon>
        <taxon>rosids</taxon>
        <taxon>fabids</taxon>
        <taxon>Malpighiales</taxon>
        <taxon>Euphorbiaceae</taxon>
        <taxon>Crotonoideae</taxon>
        <taxon>Manihoteae</taxon>
        <taxon>Manihot</taxon>
    </lineage>
</organism>
<dbReference type="EMBL" id="CM004393">
    <property type="protein sequence ID" value="KAG8650204.1"/>
    <property type="molecule type" value="Genomic_DNA"/>
</dbReference>
<accession>A0ACB7HE30</accession>
<protein>
    <submittedName>
        <fullName evidence="1">Uncharacterized protein</fullName>
    </submittedName>
</protein>
<keyword evidence="2" id="KW-1185">Reference proteome</keyword>
<proteinExistence type="predicted"/>